<reference evidence="2 3" key="1">
    <citation type="submission" date="2015-01" db="EMBL/GenBank/DDBJ databases">
        <authorList>
            <person name="Aslett A.Martin."/>
            <person name="De Silva Nishadi"/>
        </authorList>
    </citation>
    <scope>NUCLEOTIDE SEQUENCE [LARGE SCALE GENOMIC DNA]</scope>
    <source>
        <strain evidence="2 3">R28058</strain>
    </source>
</reference>
<sequence>MENLEKELATDDLFVKVEGMFYHYENLKKEITYIDEEIEFIEQDYLGCGSIEYSERVQTSTNISSSIEREIIQKQKQIEFLEKEKRKKERDLKRIERAKANFNREEEEMFKIRYLLKIKDWKVYGDKMNVGKDTYYSIRDNMIYKSMSTMYPFYNFKNTAMEGILNF</sequence>
<dbReference type="RefSeq" id="WP_055342162.1">
    <property type="nucleotide sequence ID" value="NZ_CEKZ01000003.1"/>
</dbReference>
<evidence type="ECO:0000313" key="2">
    <source>
        <dbReference type="EMBL" id="CEQ04099.1"/>
    </source>
</evidence>
<feature type="coiled-coil region" evidence="1">
    <location>
        <begin position="24"/>
        <end position="108"/>
    </location>
</feature>
<dbReference type="OrthoDB" id="1706986at2"/>
<proteinExistence type="predicted"/>
<gene>
    <name evidence="2" type="ORF">R28058_18321</name>
</gene>
<keyword evidence="1" id="KW-0175">Coiled coil</keyword>
<accession>A0A0C7R7R7</accession>
<protein>
    <submittedName>
        <fullName evidence="2">Sigma factor</fullName>
    </submittedName>
</protein>
<name>A0A0C7R7R7_PARSO</name>
<dbReference type="AlphaFoldDB" id="A0A0C7R7R7"/>
<dbReference type="EMBL" id="CEKZ01000003">
    <property type="protein sequence ID" value="CEQ04099.1"/>
    <property type="molecule type" value="Genomic_DNA"/>
</dbReference>
<organism evidence="2 3">
    <name type="scientific">Paraclostridium sordellii</name>
    <name type="common">Clostridium sordellii</name>
    <dbReference type="NCBI Taxonomy" id="1505"/>
    <lineage>
        <taxon>Bacteria</taxon>
        <taxon>Bacillati</taxon>
        <taxon>Bacillota</taxon>
        <taxon>Clostridia</taxon>
        <taxon>Peptostreptococcales</taxon>
        <taxon>Peptostreptococcaceae</taxon>
        <taxon>Paraclostridium</taxon>
    </lineage>
</organism>
<evidence type="ECO:0000256" key="1">
    <source>
        <dbReference type="SAM" id="Coils"/>
    </source>
</evidence>
<dbReference type="Proteomes" id="UP000049127">
    <property type="component" value="Unassembled WGS sequence"/>
</dbReference>
<evidence type="ECO:0000313" key="3">
    <source>
        <dbReference type="Proteomes" id="UP000049127"/>
    </source>
</evidence>